<feature type="domain" description="Methyltransferase" evidence="1">
    <location>
        <begin position="3"/>
        <end position="97"/>
    </location>
</feature>
<sequence>MKVLDLGRGPAMASIFLAREHGVEVWASELWIPAEENAARFDQTGVGDQVHAVRAEAHDLPFESEQFDAVLSVDRYHYFGSDDLYVGYIGKFLKTGGQLSIAVPSPHRELRELGGAPEYLRSGVGWEVLAFHTPG</sequence>
<keyword evidence="2" id="KW-0808">Transferase</keyword>
<dbReference type="Proteomes" id="UP001595923">
    <property type="component" value="Unassembled WGS sequence"/>
</dbReference>
<keyword evidence="3" id="KW-1185">Reference proteome</keyword>
<dbReference type="InterPro" id="IPR041698">
    <property type="entry name" value="Methyltransf_25"/>
</dbReference>
<name>A0ABV9DU68_9ACTN</name>
<dbReference type="EC" id="2.1.1.-" evidence="2"/>
<comment type="caution">
    <text evidence="2">The sequence shown here is derived from an EMBL/GenBank/DDBJ whole genome shotgun (WGS) entry which is preliminary data.</text>
</comment>
<evidence type="ECO:0000259" key="1">
    <source>
        <dbReference type="Pfam" id="PF13649"/>
    </source>
</evidence>
<evidence type="ECO:0000313" key="3">
    <source>
        <dbReference type="Proteomes" id="UP001595923"/>
    </source>
</evidence>
<keyword evidence="2" id="KW-0489">Methyltransferase</keyword>
<dbReference type="Pfam" id="PF13649">
    <property type="entry name" value="Methyltransf_25"/>
    <property type="match status" value="1"/>
</dbReference>
<organism evidence="2 3">
    <name type="scientific">Nocardiopsis mangrovi</name>
    <dbReference type="NCBI Taxonomy" id="1179818"/>
    <lineage>
        <taxon>Bacteria</taxon>
        <taxon>Bacillati</taxon>
        <taxon>Actinomycetota</taxon>
        <taxon>Actinomycetes</taxon>
        <taxon>Streptosporangiales</taxon>
        <taxon>Nocardiopsidaceae</taxon>
        <taxon>Nocardiopsis</taxon>
    </lineage>
</organism>
<dbReference type="EMBL" id="JBHSFQ010000007">
    <property type="protein sequence ID" value="MFC4562286.1"/>
    <property type="molecule type" value="Genomic_DNA"/>
</dbReference>
<reference evidence="3" key="1">
    <citation type="journal article" date="2019" name="Int. J. Syst. Evol. Microbiol.">
        <title>The Global Catalogue of Microorganisms (GCM) 10K type strain sequencing project: providing services to taxonomists for standard genome sequencing and annotation.</title>
        <authorList>
            <consortium name="The Broad Institute Genomics Platform"/>
            <consortium name="The Broad Institute Genome Sequencing Center for Infectious Disease"/>
            <person name="Wu L."/>
            <person name="Ma J."/>
        </authorList>
    </citation>
    <scope>NUCLEOTIDE SEQUENCE [LARGE SCALE GENOMIC DNA]</scope>
    <source>
        <strain evidence="3">XZYJ18</strain>
    </source>
</reference>
<proteinExistence type="predicted"/>
<dbReference type="InterPro" id="IPR029063">
    <property type="entry name" value="SAM-dependent_MTases_sf"/>
</dbReference>
<evidence type="ECO:0000313" key="2">
    <source>
        <dbReference type="EMBL" id="MFC4562286.1"/>
    </source>
</evidence>
<dbReference type="GO" id="GO:0032259">
    <property type="term" value="P:methylation"/>
    <property type="evidence" value="ECO:0007669"/>
    <property type="project" value="UniProtKB-KW"/>
</dbReference>
<protein>
    <submittedName>
        <fullName evidence="2">SAM-dependent methyltransferase</fullName>
        <ecNumber evidence="2">2.1.1.-</ecNumber>
    </submittedName>
</protein>
<dbReference type="GO" id="GO:0008168">
    <property type="term" value="F:methyltransferase activity"/>
    <property type="evidence" value="ECO:0007669"/>
    <property type="project" value="UniProtKB-KW"/>
</dbReference>
<dbReference type="CDD" id="cd02440">
    <property type="entry name" value="AdoMet_MTases"/>
    <property type="match status" value="1"/>
</dbReference>
<accession>A0ABV9DU68</accession>
<dbReference type="RefSeq" id="WP_378573367.1">
    <property type="nucleotide sequence ID" value="NZ_JBHSFQ010000007.1"/>
</dbReference>
<gene>
    <name evidence="2" type="ORF">ACFO4E_10510</name>
</gene>
<dbReference type="Gene3D" id="3.40.50.150">
    <property type="entry name" value="Vaccinia Virus protein VP39"/>
    <property type="match status" value="1"/>
</dbReference>
<dbReference type="SUPFAM" id="SSF53335">
    <property type="entry name" value="S-adenosyl-L-methionine-dependent methyltransferases"/>
    <property type="match status" value="1"/>
</dbReference>